<keyword evidence="1" id="KW-0812">Transmembrane</keyword>
<protein>
    <submittedName>
        <fullName evidence="2">Uncharacterized protein</fullName>
    </submittedName>
</protein>
<dbReference type="RefSeq" id="XP_040637540.1">
    <property type="nucleotide sequence ID" value="XM_040777691.1"/>
</dbReference>
<feature type="transmembrane region" description="Helical" evidence="1">
    <location>
        <begin position="12"/>
        <end position="31"/>
    </location>
</feature>
<dbReference type="GeneID" id="63692815"/>
<evidence type="ECO:0000313" key="3">
    <source>
        <dbReference type="Proteomes" id="UP000019804"/>
    </source>
</evidence>
<name>A0A017SA79_ASPRC</name>
<gene>
    <name evidence="2" type="ORF">EURHEDRAFT_111281</name>
</gene>
<dbReference type="Proteomes" id="UP000019804">
    <property type="component" value="Unassembled WGS sequence"/>
</dbReference>
<organism evidence="2 3">
    <name type="scientific">Aspergillus ruber (strain CBS 135680)</name>
    <dbReference type="NCBI Taxonomy" id="1388766"/>
    <lineage>
        <taxon>Eukaryota</taxon>
        <taxon>Fungi</taxon>
        <taxon>Dikarya</taxon>
        <taxon>Ascomycota</taxon>
        <taxon>Pezizomycotina</taxon>
        <taxon>Eurotiomycetes</taxon>
        <taxon>Eurotiomycetidae</taxon>
        <taxon>Eurotiales</taxon>
        <taxon>Aspergillaceae</taxon>
        <taxon>Aspergillus</taxon>
        <taxon>Aspergillus subgen. Aspergillus</taxon>
    </lineage>
</organism>
<feature type="transmembrane region" description="Helical" evidence="1">
    <location>
        <begin position="110"/>
        <end position="130"/>
    </location>
</feature>
<dbReference type="HOGENOM" id="CLU_1578180_0_0_1"/>
<dbReference type="AlphaFoldDB" id="A0A017SA79"/>
<sequence length="169" mass="20140">MRTSLFYSRIWHGVCSFFFFVCLFVCLFFAFPSSIPIILDPMVYRLFLADLFMLLLLEEDMTCRVCYAVVSPDWIFSMVWSREGFTLLHLQQKDEMTWIHQWWDFVRYPWVDLTGFMVLIIYISFLLVTYSFLEVMCNMYNSLALKDDPFVALYILLSGATLIEKQLSK</sequence>
<proteinExistence type="predicted"/>
<keyword evidence="3" id="KW-1185">Reference proteome</keyword>
<keyword evidence="1" id="KW-1133">Transmembrane helix</keyword>
<reference evidence="3" key="1">
    <citation type="journal article" date="2014" name="Nat. Commun.">
        <title>Genomic adaptations of the halophilic Dead Sea filamentous fungus Eurotium rubrum.</title>
        <authorList>
            <person name="Kis-Papo T."/>
            <person name="Weig A.R."/>
            <person name="Riley R."/>
            <person name="Persoh D."/>
            <person name="Salamov A."/>
            <person name="Sun H."/>
            <person name="Lipzen A."/>
            <person name="Wasser S.P."/>
            <person name="Rambold G."/>
            <person name="Grigoriev I.V."/>
            <person name="Nevo E."/>
        </authorList>
    </citation>
    <scope>NUCLEOTIDE SEQUENCE [LARGE SCALE GENOMIC DNA]</scope>
    <source>
        <strain evidence="3">CBS 135680</strain>
    </source>
</reference>
<dbReference type="EMBL" id="KK088429">
    <property type="protein sequence ID" value="EYE93852.1"/>
    <property type="molecule type" value="Genomic_DNA"/>
</dbReference>
<accession>A0A017SA79</accession>
<evidence type="ECO:0000313" key="2">
    <source>
        <dbReference type="EMBL" id="EYE93852.1"/>
    </source>
</evidence>
<evidence type="ECO:0000256" key="1">
    <source>
        <dbReference type="SAM" id="Phobius"/>
    </source>
</evidence>
<keyword evidence="1" id="KW-0472">Membrane</keyword>